<feature type="region of interest" description="Disordered" evidence="1">
    <location>
        <begin position="66"/>
        <end position="85"/>
    </location>
</feature>
<feature type="compositionally biased region" description="Basic residues" evidence="1">
    <location>
        <begin position="73"/>
        <end position="85"/>
    </location>
</feature>
<organism evidence="2 3">
    <name type="scientific">Candidatus Pseudogracilibacillus intestinigallinarum</name>
    <dbReference type="NCBI Taxonomy" id="2838742"/>
    <lineage>
        <taxon>Bacteria</taxon>
        <taxon>Bacillati</taxon>
        <taxon>Bacillota</taxon>
        <taxon>Bacilli</taxon>
        <taxon>Bacillales</taxon>
        <taxon>Bacillaceae</taxon>
        <taxon>Pseudogracilibacillus</taxon>
    </lineage>
</organism>
<dbReference type="Pfam" id="PF11213">
    <property type="entry name" value="DUF3006"/>
    <property type="match status" value="1"/>
</dbReference>
<gene>
    <name evidence="2" type="ORF">H9895_03250</name>
</gene>
<name>A0A9D1TJD0_9BACI</name>
<protein>
    <submittedName>
        <fullName evidence="2">DUF3006 domain-containing protein</fullName>
    </submittedName>
</protein>
<dbReference type="EMBL" id="DXHX01000045">
    <property type="protein sequence ID" value="HIV74080.1"/>
    <property type="molecule type" value="Genomic_DNA"/>
</dbReference>
<evidence type="ECO:0000313" key="2">
    <source>
        <dbReference type="EMBL" id="HIV74080.1"/>
    </source>
</evidence>
<reference evidence="2" key="1">
    <citation type="journal article" date="2021" name="PeerJ">
        <title>Extensive microbial diversity within the chicken gut microbiome revealed by metagenomics and culture.</title>
        <authorList>
            <person name="Gilroy R."/>
            <person name="Ravi A."/>
            <person name="Getino M."/>
            <person name="Pursley I."/>
            <person name="Horton D.L."/>
            <person name="Alikhan N.F."/>
            <person name="Baker D."/>
            <person name="Gharbi K."/>
            <person name="Hall N."/>
            <person name="Watson M."/>
            <person name="Adriaenssens E.M."/>
            <person name="Foster-Nyarko E."/>
            <person name="Jarju S."/>
            <person name="Secka A."/>
            <person name="Antonio M."/>
            <person name="Oren A."/>
            <person name="Chaudhuri R.R."/>
            <person name="La Ragione R."/>
            <person name="Hildebrand F."/>
            <person name="Pallen M.J."/>
        </authorList>
    </citation>
    <scope>NUCLEOTIDE SEQUENCE</scope>
    <source>
        <strain evidence="2">CHK169-2315</strain>
    </source>
</reference>
<comment type="caution">
    <text evidence="2">The sequence shown here is derived from an EMBL/GenBank/DDBJ whole genome shotgun (WGS) entry which is preliminary data.</text>
</comment>
<accession>A0A9D1TJD0</accession>
<evidence type="ECO:0000313" key="3">
    <source>
        <dbReference type="Proteomes" id="UP000823937"/>
    </source>
</evidence>
<reference evidence="2" key="2">
    <citation type="submission" date="2021-04" db="EMBL/GenBank/DDBJ databases">
        <authorList>
            <person name="Gilroy R."/>
        </authorList>
    </citation>
    <scope>NUCLEOTIDE SEQUENCE</scope>
    <source>
        <strain evidence="2">CHK169-2315</strain>
    </source>
</reference>
<dbReference type="InterPro" id="IPR021377">
    <property type="entry name" value="DUF3006"/>
</dbReference>
<evidence type="ECO:0000256" key="1">
    <source>
        <dbReference type="SAM" id="MobiDB-lite"/>
    </source>
</evidence>
<dbReference type="AlphaFoldDB" id="A0A9D1TJD0"/>
<sequence length="85" mass="9884">MFGILDRFEDQLAVILIESVEEEHIVDKAILPEGSDVGTVFDVEKMEETYSILSINVEETENRKQRAQQALHALHKKKKRSKFKR</sequence>
<proteinExistence type="predicted"/>
<dbReference type="Proteomes" id="UP000823937">
    <property type="component" value="Unassembled WGS sequence"/>
</dbReference>